<feature type="binding site" evidence="9">
    <location>
        <position position="449"/>
    </location>
    <ligand>
        <name>substrate</name>
    </ligand>
</feature>
<dbReference type="PANTHER" id="PTHR47371">
    <property type="entry name" value="LIPOTEICHOIC ACID SYNTHASE"/>
    <property type="match status" value="1"/>
</dbReference>
<feature type="binding site" evidence="10">
    <location>
        <position position="501"/>
    </location>
    <ligand>
        <name>Mn(2+)</name>
        <dbReference type="ChEBI" id="CHEBI:29035"/>
    </ligand>
</feature>
<evidence type="ECO:0000256" key="6">
    <source>
        <dbReference type="ARBA" id="ARBA00022989"/>
    </source>
</evidence>
<dbReference type="PANTHER" id="PTHR47371:SF3">
    <property type="entry name" value="PHOSPHOGLYCEROL TRANSFERASE I"/>
    <property type="match status" value="1"/>
</dbReference>
<keyword evidence="7 11" id="KW-0472">Membrane</keyword>
<comment type="caution">
    <text evidence="13">The sequence shown here is derived from an EMBL/GenBank/DDBJ whole genome shotgun (WGS) entry which is preliminary data.</text>
</comment>
<proteinExistence type="inferred from homology"/>
<evidence type="ECO:0000256" key="10">
    <source>
        <dbReference type="PIRSR" id="PIRSR005091-3"/>
    </source>
</evidence>
<keyword evidence="13" id="KW-0808">Transferase</keyword>
<dbReference type="OrthoDB" id="5901192at2"/>
<dbReference type="Gene3D" id="3.40.720.10">
    <property type="entry name" value="Alkaline Phosphatase, subunit A"/>
    <property type="match status" value="1"/>
</dbReference>
<feature type="transmembrane region" description="Helical" evidence="11">
    <location>
        <begin position="177"/>
        <end position="197"/>
    </location>
</feature>
<evidence type="ECO:0000256" key="2">
    <source>
        <dbReference type="ARBA" id="ARBA00004936"/>
    </source>
</evidence>
<dbReference type="GO" id="GO:0005886">
    <property type="term" value="C:plasma membrane"/>
    <property type="evidence" value="ECO:0007669"/>
    <property type="project" value="UniProtKB-SubCell"/>
</dbReference>
<dbReference type="CDD" id="cd16015">
    <property type="entry name" value="LTA_synthase"/>
    <property type="match status" value="1"/>
</dbReference>
<keyword evidence="13" id="KW-0378">Hydrolase</keyword>
<feature type="binding site" evidence="10">
    <location>
        <position position="500"/>
    </location>
    <ligand>
        <name>Mn(2+)</name>
        <dbReference type="ChEBI" id="CHEBI:29035"/>
    </ligand>
</feature>
<feature type="domain" description="Sulfatase N-terminal" evidence="12">
    <location>
        <begin position="283"/>
        <end position="552"/>
    </location>
</feature>
<keyword evidence="9" id="KW-0464">Manganese</keyword>
<organism evidence="13 14">
    <name type="scientific">Selenomonas ruminis</name>
    <dbReference type="NCBI Taxonomy" id="2593411"/>
    <lineage>
        <taxon>Bacteria</taxon>
        <taxon>Bacillati</taxon>
        <taxon>Bacillota</taxon>
        <taxon>Negativicutes</taxon>
        <taxon>Selenomonadales</taxon>
        <taxon>Selenomonadaceae</taxon>
        <taxon>Selenomonas</taxon>
    </lineage>
</organism>
<dbReference type="Proteomes" id="UP000323646">
    <property type="component" value="Unassembled WGS sequence"/>
</dbReference>
<comment type="similarity">
    <text evidence="3">Belongs to the LTA synthase family.</text>
</comment>
<evidence type="ECO:0000313" key="13">
    <source>
        <dbReference type="EMBL" id="TYZ24904.1"/>
    </source>
</evidence>
<dbReference type="GO" id="GO:0016740">
    <property type="term" value="F:transferase activity"/>
    <property type="evidence" value="ECO:0007669"/>
    <property type="project" value="UniProtKB-KW"/>
</dbReference>
<feature type="transmembrane region" description="Helical" evidence="11">
    <location>
        <begin position="144"/>
        <end position="165"/>
    </location>
</feature>
<dbReference type="EMBL" id="VTOY01000001">
    <property type="protein sequence ID" value="TYZ24904.1"/>
    <property type="molecule type" value="Genomic_DNA"/>
</dbReference>
<evidence type="ECO:0000256" key="9">
    <source>
        <dbReference type="PIRSR" id="PIRSR005091-2"/>
    </source>
</evidence>
<evidence type="ECO:0000256" key="3">
    <source>
        <dbReference type="ARBA" id="ARBA00009983"/>
    </source>
</evidence>
<accession>A0A5D6WEN8</accession>
<dbReference type="AlphaFoldDB" id="A0A5D6WEN8"/>
<comment type="pathway">
    <text evidence="2">Cell wall biogenesis; lipoteichoic acid biosynthesis.</text>
</comment>
<dbReference type="Pfam" id="PF00884">
    <property type="entry name" value="Sulfatase"/>
    <property type="match status" value="1"/>
</dbReference>
<evidence type="ECO:0000256" key="4">
    <source>
        <dbReference type="ARBA" id="ARBA00022475"/>
    </source>
</evidence>
<feature type="transmembrane region" description="Helical" evidence="11">
    <location>
        <begin position="20"/>
        <end position="41"/>
    </location>
</feature>
<dbReference type="PIRSF" id="PIRSF005091">
    <property type="entry name" value="Mmb_sulf_HI1246"/>
    <property type="match status" value="1"/>
</dbReference>
<feature type="transmembrane region" description="Helical" evidence="11">
    <location>
        <begin position="61"/>
        <end position="84"/>
    </location>
</feature>
<feature type="transmembrane region" description="Helical" evidence="11">
    <location>
        <begin position="96"/>
        <end position="115"/>
    </location>
</feature>
<keyword evidence="6 11" id="KW-1133">Transmembrane helix</keyword>
<dbReference type="SUPFAM" id="SSF53649">
    <property type="entry name" value="Alkaline phosphatase-like"/>
    <property type="match status" value="1"/>
</dbReference>
<feature type="active site" evidence="8">
    <location>
        <position position="331"/>
    </location>
</feature>
<evidence type="ECO:0000256" key="8">
    <source>
        <dbReference type="PIRSR" id="PIRSR005091-1"/>
    </source>
</evidence>
<dbReference type="RefSeq" id="WP_149170525.1">
    <property type="nucleotide sequence ID" value="NZ_VTOY01000001.1"/>
</dbReference>
<evidence type="ECO:0000313" key="14">
    <source>
        <dbReference type="Proteomes" id="UP000323646"/>
    </source>
</evidence>
<dbReference type="GO" id="GO:0046872">
    <property type="term" value="F:metal ion binding"/>
    <property type="evidence" value="ECO:0007669"/>
    <property type="project" value="UniProtKB-KW"/>
</dbReference>
<evidence type="ECO:0000256" key="5">
    <source>
        <dbReference type="ARBA" id="ARBA00022692"/>
    </source>
</evidence>
<gene>
    <name evidence="13" type="ORF">FZ040_02380</name>
</gene>
<evidence type="ECO:0000256" key="7">
    <source>
        <dbReference type="ARBA" id="ARBA00023136"/>
    </source>
</evidence>
<keyword evidence="4" id="KW-1003">Cell membrane</keyword>
<dbReference type="GO" id="GO:0016787">
    <property type="term" value="F:hydrolase activity"/>
    <property type="evidence" value="ECO:0007669"/>
    <property type="project" value="UniProtKB-KW"/>
</dbReference>
<dbReference type="InterPro" id="IPR017850">
    <property type="entry name" value="Alkaline_phosphatase_core_sf"/>
</dbReference>
<feature type="binding site" evidence="10">
    <location>
        <position position="291"/>
    </location>
    <ligand>
        <name>Mn(2+)</name>
        <dbReference type="ChEBI" id="CHEBI:29035"/>
    </ligand>
</feature>
<dbReference type="InterPro" id="IPR012160">
    <property type="entry name" value="LtaS-like"/>
</dbReference>
<dbReference type="InterPro" id="IPR050448">
    <property type="entry name" value="OpgB/LTA_synthase_biosynth"/>
</dbReference>
<comment type="subcellular location">
    <subcellularLocation>
        <location evidence="1">Cell membrane</location>
        <topology evidence="1">Multi-pass membrane protein</topology>
    </subcellularLocation>
</comment>
<protein>
    <submittedName>
        <fullName evidence="13">Sulfatase-like hydrolase/transferase</fullName>
    </submittedName>
</protein>
<keyword evidence="5 11" id="KW-0812">Transmembrane</keyword>
<dbReference type="Gene3D" id="3.30.1120.80">
    <property type="match status" value="1"/>
</dbReference>
<dbReference type="InterPro" id="IPR000917">
    <property type="entry name" value="Sulfatase_N"/>
</dbReference>
<reference evidence="13 14" key="1">
    <citation type="submission" date="2019-08" db="EMBL/GenBank/DDBJ databases">
        <title>Selenomonas sp. mPRGC5 and Selenomonas sp. mPRGC8 isolated from ruminal fluid of dairy goat (Capra hircus).</title>
        <authorList>
            <person name="Poothong S."/>
            <person name="Nuengjamnong C."/>
            <person name="Tanasupawat S."/>
        </authorList>
    </citation>
    <scope>NUCLEOTIDE SEQUENCE [LARGE SCALE GENOMIC DNA]</scope>
    <source>
        <strain evidence="14">mPRGC5</strain>
    </source>
</reference>
<sequence length="646" mass="72989">MLRFNQYSRRPVGRLGLLQILFGSWMIWESFIRLLIALRFYSELSWSPLDLLRTFLLGLVYDASAGVFFCLPLALFLLLPAKFLSAGWGKRLGKGLLFLLNGFMVSTGVTLFFYFQEFHTSFNFIAVDYLIYSSEMLGTIQESFPLGILVPVMLVTTLLITWWQLRKLTFFPSPRGWRQFAMAAGLMVLLLLVAAVVPQSAWRMQVAADKINQELAGNGPYEFVRAYFTNELDYDSFYAKASDTDSLRQRLRSEVKGNNEVLQGDPGVTRRVENQNELTGKKPNVVLITVESFSADYAGFLGFANSLTPNLDEVAQNSLSFTRLYATGTRTVRGLEALSLSVPPTPGQSIVRRQDNGNMESLGDAFRQNGYQTDFIYGGYGYFDNMNDFFAGNGYTVKDRNNIPEEEIHDETVWGVPDEILFDQVVKSLDEHQAKGEPAFEMVLTTSNHRPFKFPKGRIDAPQGVRNSVVRYTDWAIKDFLDKASTKPWFDNTVFVIVADHQALAAGKADLPINRYHIPCLIYAPKLIKAGQCNRLMSQIDVGPTLLGLLGMSYTSRFFGHDVFNVPESEDRAFISTYQLLGLVKDDQLTILSPNQGVKSYRINDWSTADYSPIPTSDEMRQQAISWYQGANLLYHDGLLKTPQHK</sequence>
<keyword evidence="14" id="KW-1185">Reference proteome</keyword>
<keyword evidence="9" id="KW-0479">Metal-binding</keyword>
<evidence type="ECO:0000256" key="11">
    <source>
        <dbReference type="SAM" id="Phobius"/>
    </source>
</evidence>
<feature type="binding site" evidence="10">
    <location>
        <position position="331"/>
    </location>
    <ligand>
        <name>Mn(2+)</name>
        <dbReference type="ChEBI" id="CHEBI:29035"/>
    </ligand>
</feature>
<name>A0A5D6WEN8_9FIRM</name>
<evidence type="ECO:0000256" key="1">
    <source>
        <dbReference type="ARBA" id="ARBA00004651"/>
    </source>
</evidence>
<evidence type="ECO:0000259" key="12">
    <source>
        <dbReference type="Pfam" id="PF00884"/>
    </source>
</evidence>